<accession>A0ABN7A514</accession>
<sequence>MKYVASTTPNSDILVLEGPGNFAKSICIRPYVKSLDAVQPPRLLTNCGVLRHQCFPQRFCLPCPSRRINTHTCRRQFTYTSLYMLHGPLERGYRLRENAVWC</sequence>
<organism evidence="1 2">
    <name type="scientific">Nesidiocoris tenuis</name>
    <dbReference type="NCBI Taxonomy" id="355587"/>
    <lineage>
        <taxon>Eukaryota</taxon>
        <taxon>Metazoa</taxon>
        <taxon>Ecdysozoa</taxon>
        <taxon>Arthropoda</taxon>
        <taxon>Hexapoda</taxon>
        <taxon>Insecta</taxon>
        <taxon>Pterygota</taxon>
        <taxon>Neoptera</taxon>
        <taxon>Paraneoptera</taxon>
        <taxon>Hemiptera</taxon>
        <taxon>Heteroptera</taxon>
        <taxon>Panheteroptera</taxon>
        <taxon>Cimicomorpha</taxon>
        <taxon>Miridae</taxon>
        <taxon>Dicyphina</taxon>
        <taxon>Nesidiocoris</taxon>
    </lineage>
</organism>
<name>A0ABN7A514_9HEMI</name>
<dbReference type="Proteomes" id="UP001307889">
    <property type="component" value="Chromosome 1"/>
</dbReference>
<proteinExistence type="predicted"/>
<dbReference type="EMBL" id="AP028909">
    <property type="protein sequence ID" value="BES87261.1"/>
    <property type="molecule type" value="Genomic_DNA"/>
</dbReference>
<protein>
    <submittedName>
        <fullName evidence="1">Uncharacterized protein</fullName>
    </submittedName>
</protein>
<gene>
    <name evidence="1" type="ORF">NTJ_00066</name>
</gene>
<evidence type="ECO:0000313" key="2">
    <source>
        <dbReference type="Proteomes" id="UP001307889"/>
    </source>
</evidence>
<evidence type="ECO:0000313" key="1">
    <source>
        <dbReference type="EMBL" id="BES87261.1"/>
    </source>
</evidence>
<keyword evidence="2" id="KW-1185">Reference proteome</keyword>
<reference evidence="1 2" key="1">
    <citation type="submission" date="2023-09" db="EMBL/GenBank/DDBJ databases">
        <title>Nesidiocoris tenuis whole genome shotgun sequence.</title>
        <authorList>
            <person name="Shibata T."/>
            <person name="Shimoda M."/>
            <person name="Kobayashi T."/>
            <person name="Uehara T."/>
        </authorList>
    </citation>
    <scope>NUCLEOTIDE SEQUENCE [LARGE SCALE GENOMIC DNA]</scope>
    <source>
        <strain evidence="1 2">Japan</strain>
    </source>
</reference>